<dbReference type="EMBL" id="JAPAAF010000013">
    <property type="protein sequence ID" value="MCW0483167.1"/>
    <property type="molecule type" value="Genomic_DNA"/>
</dbReference>
<sequence length="231" mass="26885">MIGFIDTITQLDQDLFFFFNGKHSPFWDIIMALFTRTEYWALLYLTILGFIIRNYRAKAVVILVLLAVSIVICDQFSGLIKDATQRLRPSHDPAIQHLVHNVLTKGGLYSYFSAHAANTFAVATFTSLLFRRLQYGIFIYLWALVVSYTRIYLGLHYPLDILTGILFGVLTGWALFKLLIFVENRFLLLQFPKLTDTKLKSKEFRFIFILFLTIVITTLLVVNRLQHFNWI</sequence>
<dbReference type="Gene3D" id="1.20.144.10">
    <property type="entry name" value="Phosphatidic acid phosphatase type 2/haloperoxidase"/>
    <property type="match status" value="1"/>
</dbReference>
<gene>
    <name evidence="3" type="ORF">N2K84_10530</name>
</gene>
<evidence type="ECO:0000313" key="4">
    <source>
        <dbReference type="Proteomes" id="UP001163821"/>
    </source>
</evidence>
<name>A0AA42CA14_9BACT</name>
<feature type="transmembrane region" description="Helical" evidence="1">
    <location>
        <begin position="161"/>
        <end position="182"/>
    </location>
</feature>
<organism evidence="3 4">
    <name type="scientific">Gaoshiqia sediminis</name>
    <dbReference type="NCBI Taxonomy" id="2986998"/>
    <lineage>
        <taxon>Bacteria</taxon>
        <taxon>Pseudomonadati</taxon>
        <taxon>Bacteroidota</taxon>
        <taxon>Bacteroidia</taxon>
        <taxon>Marinilabiliales</taxon>
        <taxon>Prolixibacteraceae</taxon>
        <taxon>Gaoshiqia</taxon>
    </lineage>
</organism>
<evidence type="ECO:0000313" key="3">
    <source>
        <dbReference type="EMBL" id="MCW0483167.1"/>
    </source>
</evidence>
<dbReference type="SUPFAM" id="SSF48317">
    <property type="entry name" value="Acid phosphatase/Vanadium-dependent haloperoxidase"/>
    <property type="match status" value="1"/>
</dbReference>
<evidence type="ECO:0000259" key="2">
    <source>
        <dbReference type="SMART" id="SM00014"/>
    </source>
</evidence>
<dbReference type="PANTHER" id="PTHR14969:SF13">
    <property type="entry name" value="AT30094P"/>
    <property type="match status" value="1"/>
</dbReference>
<feature type="transmembrane region" description="Helical" evidence="1">
    <location>
        <begin position="108"/>
        <end position="130"/>
    </location>
</feature>
<dbReference type="PANTHER" id="PTHR14969">
    <property type="entry name" value="SPHINGOSINE-1-PHOSPHATE PHOSPHOHYDROLASE"/>
    <property type="match status" value="1"/>
</dbReference>
<dbReference type="Pfam" id="PF01569">
    <property type="entry name" value="PAP2"/>
    <property type="match status" value="1"/>
</dbReference>
<dbReference type="AlphaFoldDB" id="A0AA42CA14"/>
<feature type="domain" description="Phosphatidic acid phosphatase type 2/haloperoxidase" evidence="2">
    <location>
        <begin position="60"/>
        <end position="176"/>
    </location>
</feature>
<feature type="transmembrane region" description="Helical" evidence="1">
    <location>
        <begin position="29"/>
        <end position="52"/>
    </location>
</feature>
<dbReference type="InterPro" id="IPR036938">
    <property type="entry name" value="PAP2/HPO_sf"/>
</dbReference>
<accession>A0AA42CA14</accession>
<keyword evidence="4" id="KW-1185">Reference proteome</keyword>
<keyword evidence="1" id="KW-0812">Transmembrane</keyword>
<dbReference type="RefSeq" id="WP_282591769.1">
    <property type="nucleotide sequence ID" value="NZ_JAPAAF010000013.1"/>
</dbReference>
<keyword evidence="1" id="KW-0472">Membrane</keyword>
<dbReference type="InterPro" id="IPR000326">
    <property type="entry name" value="PAP2/HPO"/>
</dbReference>
<feature type="transmembrane region" description="Helical" evidence="1">
    <location>
        <begin position="203"/>
        <end position="222"/>
    </location>
</feature>
<proteinExistence type="predicted"/>
<keyword evidence="1" id="KW-1133">Transmembrane helix</keyword>
<dbReference type="Proteomes" id="UP001163821">
    <property type="component" value="Unassembled WGS sequence"/>
</dbReference>
<evidence type="ECO:0000256" key="1">
    <source>
        <dbReference type="SAM" id="Phobius"/>
    </source>
</evidence>
<feature type="transmembrane region" description="Helical" evidence="1">
    <location>
        <begin position="59"/>
        <end position="80"/>
    </location>
</feature>
<protein>
    <submittedName>
        <fullName evidence="3">Phosphatase PAP2 family protein</fullName>
    </submittedName>
</protein>
<reference evidence="3" key="1">
    <citation type="submission" date="2022-10" db="EMBL/GenBank/DDBJ databases">
        <title>Gaoshiqiia sediminis gen. nov., sp. nov., isolated from coastal sediment.</title>
        <authorList>
            <person name="Yu W.X."/>
            <person name="Mu D.S."/>
            <person name="Du J.Z."/>
            <person name="Liang Y.Q."/>
        </authorList>
    </citation>
    <scope>NUCLEOTIDE SEQUENCE</scope>
    <source>
        <strain evidence="3">A06</strain>
    </source>
</reference>
<dbReference type="SMART" id="SM00014">
    <property type="entry name" value="acidPPc"/>
    <property type="match status" value="1"/>
</dbReference>
<comment type="caution">
    <text evidence="3">The sequence shown here is derived from an EMBL/GenBank/DDBJ whole genome shotgun (WGS) entry which is preliminary data.</text>
</comment>
<feature type="transmembrane region" description="Helical" evidence="1">
    <location>
        <begin position="137"/>
        <end position="155"/>
    </location>
</feature>